<keyword evidence="1" id="KW-0732">Signal</keyword>
<reference evidence="2" key="3">
    <citation type="submission" date="2025-08" db="UniProtKB">
        <authorList>
            <consortium name="Ensembl"/>
        </authorList>
    </citation>
    <scope>IDENTIFICATION</scope>
</reference>
<dbReference type="AlphaFoldDB" id="F7AL57"/>
<dbReference type="Ensembl" id="ENSCINT00000023229.1">
    <property type="protein sequence ID" value="ENSCINP00000022983.1"/>
    <property type="gene ID" value="ENSCING00000012265.2"/>
</dbReference>
<proteinExistence type="predicted"/>
<reference evidence="2" key="4">
    <citation type="submission" date="2025-09" db="UniProtKB">
        <authorList>
            <consortium name="Ensembl"/>
        </authorList>
    </citation>
    <scope>IDENTIFICATION</scope>
</reference>
<evidence type="ECO:0000256" key="1">
    <source>
        <dbReference type="SAM" id="SignalP"/>
    </source>
</evidence>
<name>F7AL57_CIOIN</name>
<dbReference type="InParanoid" id="F7AL57"/>
<feature type="signal peptide" evidence="1">
    <location>
        <begin position="1"/>
        <end position="22"/>
    </location>
</feature>
<reference evidence="2" key="2">
    <citation type="journal article" date="2008" name="Genome Biol.">
        <title>Improved genome assembly and evidence-based global gene model set for the chordate Ciona intestinalis: new insight into intron and operon populations.</title>
        <authorList>
            <person name="Satou Y."/>
            <person name="Mineta K."/>
            <person name="Ogasawara M."/>
            <person name="Sasakura Y."/>
            <person name="Shoguchi E."/>
            <person name="Ueno K."/>
            <person name="Yamada L."/>
            <person name="Matsumoto J."/>
            <person name="Wasserscheid J."/>
            <person name="Dewar K."/>
            <person name="Wiley G.B."/>
            <person name="Macmil S.L."/>
            <person name="Roe B.A."/>
            <person name="Zeller R.W."/>
            <person name="Hastings K.E."/>
            <person name="Lemaire P."/>
            <person name="Lindquist E."/>
            <person name="Endo T."/>
            <person name="Hotta K."/>
            <person name="Inaba K."/>
        </authorList>
    </citation>
    <scope>NUCLEOTIDE SEQUENCE [LARGE SCALE GENOMIC DNA]</scope>
    <source>
        <strain evidence="2">wild type</strain>
    </source>
</reference>
<accession>F7AL57</accession>
<evidence type="ECO:0000313" key="2">
    <source>
        <dbReference type="Ensembl" id="ENSCINP00000022983.1"/>
    </source>
</evidence>
<dbReference type="EMBL" id="EAAA01002110">
    <property type="status" value="NOT_ANNOTATED_CDS"/>
    <property type="molecule type" value="Genomic_DNA"/>
</dbReference>
<evidence type="ECO:0008006" key="4">
    <source>
        <dbReference type="Google" id="ProtNLM"/>
    </source>
</evidence>
<reference evidence="3" key="1">
    <citation type="journal article" date="2002" name="Science">
        <title>The draft genome of Ciona intestinalis: insights into chordate and vertebrate origins.</title>
        <authorList>
            <person name="Dehal P."/>
            <person name="Satou Y."/>
            <person name="Campbell R.K."/>
            <person name="Chapman J."/>
            <person name="Degnan B."/>
            <person name="De Tomaso A."/>
            <person name="Davidson B."/>
            <person name="Di Gregorio A."/>
            <person name="Gelpke M."/>
            <person name="Goodstein D.M."/>
            <person name="Harafuji N."/>
            <person name="Hastings K.E."/>
            <person name="Ho I."/>
            <person name="Hotta K."/>
            <person name="Huang W."/>
            <person name="Kawashima T."/>
            <person name="Lemaire P."/>
            <person name="Martinez D."/>
            <person name="Meinertzhagen I.A."/>
            <person name="Necula S."/>
            <person name="Nonaka M."/>
            <person name="Putnam N."/>
            <person name="Rash S."/>
            <person name="Saiga H."/>
            <person name="Satake M."/>
            <person name="Terry A."/>
            <person name="Yamada L."/>
            <person name="Wang H.G."/>
            <person name="Awazu S."/>
            <person name="Azumi K."/>
            <person name="Boore J."/>
            <person name="Branno M."/>
            <person name="Chin-Bow S."/>
            <person name="DeSantis R."/>
            <person name="Doyle S."/>
            <person name="Francino P."/>
            <person name="Keys D.N."/>
            <person name="Haga S."/>
            <person name="Hayashi H."/>
            <person name="Hino K."/>
            <person name="Imai K.S."/>
            <person name="Inaba K."/>
            <person name="Kano S."/>
            <person name="Kobayashi K."/>
            <person name="Kobayashi M."/>
            <person name="Lee B.I."/>
            <person name="Makabe K.W."/>
            <person name="Manohar C."/>
            <person name="Matassi G."/>
            <person name="Medina M."/>
            <person name="Mochizuki Y."/>
            <person name="Mount S."/>
            <person name="Morishita T."/>
            <person name="Miura S."/>
            <person name="Nakayama A."/>
            <person name="Nishizaka S."/>
            <person name="Nomoto H."/>
            <person name="Ohta F."/>
            <person name="Oishi K."/>
            <person name="Rigoutsos I."/>
            <person name="Sano M."/>
            <person name="Sasaki A."/>
            <person name="Sasakura Y."/>
            <person name="Shoguchi E."/>
            <person name="Shin-i T."/>
            <person name="Spagnuolo A."/>
            <person name="Stainier D."/>
            <person name="Suzuki M.M."/>
            <person name="Tassy O."/>
            <person name="Takatori N."/>
            <person name="Tokuoka M."/>
            <person name="Yagi K."/>
            <person name="Yoshizaki F."/>
            <person name="Wada S."/>
            <person name="Zhang C."/>
            <person name="Hyatt P.D."/>
            <person name="Larimer F."/>
            <person name="Detter C."/>
            <person name="Doggett N."/>
            <person name="Glavina T."/>
            <person name="Hawkins T."/>
            <person name="Richardson P."/>
            <person name="Lucas S."/>
            <person name="Kohara Y."/>
            <person name="Levine M."/>
            <person name="Satoh N."/>
            <person name="Rokhsar D.S."/>
        </authorList>
    </citation>
    <scope>NUCLEOTIDE SEQUENCE [LARGE SCALE GENOMIC DNA]</scope>
</reference>
<dbReference type="Proteomes" id="UP000008144">
    <property type="component" value="Chromosome 5"/>
</dbReference>
<feature type="chain" id="PRO_5003353263" description="Reelin domain-containing protein" evidence="1">
    <location>
        <begin position="23"/>
        <end position="180"/>
    </location>
</feature>
<organism evidence="2 3">
    <name type="scientific">Ciona intestinalis</name>
    <name type="common">Transparent sea squirt</name>
    <name type="synonym">Ascidia intestinalis</name>
    <dbReference type="NCBI Taxonomy" id="7719"/>
    <lineage>
        <taxon>Eukaryota</taxon>
        <taxon>Metazoa</taxon>
        <taxon>Chordata</taxon>
        <taxon>Tunicata</taxon>
        <taxon>Ascidiacea</taxon>
        <taxon>Phlebobranchia</taxon>
        <taxon>Cionidae</taxon>
        <taxon>Ciona</taxon>
    </lineage>
</organism>
<sequence length="180" mass="21114">MFTLFGMQLYFYFFCGHYVVHGNEFKCSSSRSVTVSRKSHPFIVVTTIGNLVSSSNLYYQVHAYRPRSDPVTSYNGKLTEGNFELQYRARCVYGRIVPSLCDVVFAVNNTKDWASSTTFTWSESTSHQYNHYYYYVYMNTYPRRIMFCYTMLSRTGGRLVTKVQVESTLRKMLQPFKTYT</sequence>
<evidence type="ECO:0000313" key="3">
    <source>
        <dbReference type="Proteomes" id="UP000008144"/>
    </source>
</evidence>
<dbReference type="GeneTree" id="ENSGT00940000172836"/>
<protein>
    <recommendedName>
        <fullName evidence="4">Reelin domain-containing protein</fullName>
    </recommendedName>
</protein>
<dbReference type="HOGENOM" id="CLU_103390_0_0_1"/>
<keyword evidence="3" id="KW-1185">Reference proteome</keyword>